<evidence type="ECO:0000256" key="13">
    <source>
        <dbReference type="PIRSR" id="PIRSR000412-50"/>
    </source>
</evidence>
<dbReference type="GO" id="GO:0004372">
    <property type="term" value="F:glycine hydroxymethyltransferase activity"/>
    <property type="evidence" value="ECO:0007669"/>
    <property type="project" value="UniProtKB-UniRule"/>
</dbReference>
<comment type="function">
    <text evidence="11">Catalyzes the reversible interconversion of serine and glycine with tetrahydrofolate (THF) serving as the one-carbon carrier. This reaction serves as the major source of one-carbon groups required for the biosynthesis of purines, thymidylate, methionine, and other important biomolecules. Also exhibits THF-independent aldolase activity toward beta-hydroxyamino acids, producing glycine and aldehydes, via a retro-aldol mechanism. Thus, is able to catalyze the cleavage of L-allo-threonine.</text>
</comment>
<feature type="modified residue" description="N6-(pyridoxal phosphate)lysine" evidence="12 13">
    <location>
        <position position="226"/>
    </location>
</feature>
<dbReference type="InterPro" id="IPR019798">
    <property type="entry name" value="Ser_HO-MeTrfase_PLP_BS"/>
</dbReference>
<dbReference type="GO" id="GO:0019264">
    <property type="term" value="P:glycine biosynthetic process from serine"/>
    <property type="evidence" value="ECO:0007669"/>
    <property type="project" value="UniProtKB-UniRule"/>
</dbReference>
<keyword evidence="7 12" id="KW-0554">One-carbon metabolism</keyword>
<evidence type="ECO:0000256" key="3">
    <source>
        <dbReference type="ARBA" id="ARBA00004496"/>
    </source>
</evidence>
<dbReference type="EC" id="2.1.2.1" evidence="12"/>
<keyword evidence="6 12" id="KW-0963">Cytoplasm</keyword>
<keyword evidence="8 12" id="KW-0028">Amino-acid biosynthesis</keyword>
<dbReference type="GO" id="GO:0035999">
    <property type="term" value="P:tetrahydrofolate interconversion"/>
    <property type="evidence" value="ECO:0007669"/>
    <property type="project" value="UniProtKB-UniRule"/>
</dbReference>
<dbReference type="RefSeq" id="WP_117154879.1">
    <property type="nucleotide sequence ID" value="NZ_BMLG01000008.1"/>
</dbReference>
<comment type="subcellular location">
    <subcellularLocation>
        <location evidence="3 12">Cytoplasm</location>
    </subcellularLocation>
</comment>
<keyword evidence="9 12" id="KW-0808">Transferase</keyword>
<dbReference type="GO" id="GO:0030170">
    <property type="term" value="F:pyridoxal phosphate binding"/>
    <property type="evidence" value="ECO:0007669"/>
    <property type="project" value="UniProtKB-UniRule"/>
</dbReference>
<comment type="pathway">
    <text evidence="12">Amino-acid biosynthesis; glycine biosynthesis; glycine from L-serine: step 1/1.</text>
</comment>
<comment type="caution">
    <text evidence="15">The sequence shown here is derived from an EMBL/GenBank/DDBJ whole genome shotgun (WGS) entry which is preliminary data.</text>
</comment>
<dbReference type="PANTHER" id="PTHR11680:SF35">
    <property type="entry name" value="SERINE HYDROXYMETHYLTRANSFERASE 1"/>
    <property type="match status" value="1"/>
</dbReference>
<accession>A0A917WV31</accession>
<dbReference type="OrthoDB" id="9803846at2"/>
<dbReference type="SUPFAM" id="SSF53383">
    <property type="entry name" value="PLP-dependent transferases"/>
    <property type="match status" value="1"/>
</dbReference>
<comment type="cofactor">
    <cofactor evidence="2 12 13">
        <name>pyridoxal 5'-phosphate</name>
        <dbReference type="ChEBI" id="CHEBI:597326"/>
    </cofactor>
</comment>
<dbReference type="Proteomes" id="UP000618460">
    <property type="component" value="Unassembled WGS sequence"/>
</dbReference>
<evidence type="ECO:0000256" key="7">
    <source>
        <dbReference type="ARBA" id="ARBA00022563"/>
    </source>
</evidence>
<dbReference type="AlphaFoldDB" id="A0A917WV31"/>
<comment type="pathway">
    <text evidence="12">One-carbon metabolism; tetrahydrofolate interconversion.</text>
</comment>
<keyword evidence="16" id="KW-1185">Reference proteome</keyword>
<evidence type="ECO:0000256" key="11">
    <source>
        <dbReference type="ARBA" id="ARBA00054606"/>
    </source>
</evidence>
<evidence type="ECO:0000256" key="8">
    <source>
        <dbReference type="ARBA" id="ARBA00022605"/>
    </source>
</evidence>
<dbReference type="FunFam" id="3.90.1150.10:FF:000003">
    <property type="entry name" value="Serine hydroxymethyltransferase"/>
    <property type="match status" value="1"/>
</dbReference>
<organism evidence="15 16">
    <name type="scientific">Paraliobacillus quinghaiensis</name>
    <dbReference type="NCBI Taxonomy" id="470815"/>
    <lineage>
        <taxon>Bacteria</taxon>
        <taxon>Bacillati</taxon>
        <taxon>Bacillota</taxon>
        <taxon>Bacilli</taxon>
        <taxon>Bacillales</taxon>
        <taxon>Bacillaceae</taxon>
        <taxon>Paraliobacillus</taxon>
    </lineage>
</organism>
<feature type="domain" description="Serine hydroxymethyltransferase-like" evidence="14">
    <location>
        <begin position="4"/>
        <end position="380"/>
    </location>
</feature>
<dbReference type="HAMAP" id="MF_00051">
    <property type="entry name" value="SHMT"/>
    <property type="match status" value="1"/>
</dbReference>
<evidence type="ECO:0000256" key="10">
    <source>
        <dbReference type="ARBA" id="ARBA00022898"/>
    </source>
</evidence>
<evidence type="ECO:0000256" key="5">
    <source>
        <dbReference type="ARBA" id="ARBA00011738"/>
    </source>
</evidence>
<feature type="site" description="Plays an important role in substrate specificity" evidence="12">
    <location>
        <position position="225"/>
    </location>
</feature>
<comment type="subunit">
    <text evidence="5 12">Homodimer.</text>
</comment>
<dbReference type="FunFam" id="3.40.640.10:FF:000001">
    <property type="entry name" value="Serine hydroxymethyltransferase"/>
    <property type="match status" value="1"/>
</dbReference>
<dbReference type="NCBIfam" id="NF000586">
    <property type="entry name" value="PRK00011.1"/>
    <property type="match status" value="1"/>
</dbReference>
<reference evidence="15" key="1">
    <citation type="journal article" date="2014" name="Int. J. Syst. Evol. Microbiol.">
        <title>Complete genome sequence of Corynebacterium casei LMG S-19264T (=DSM 44701T), isolated from a smear-ripened cheese.</title>
        <authorList>
            <consortium name="US DOE Joint Genome Institute (JGI-PGF)"/>
            <person name="Walter F."/>
            <person name="Albersmeier A."/>
            <person name="Kalinowski J."/>
            <person name="Ruckert C."/>
        </authorList>
    </citation>
    <scope>NUCLEOTIDE SEQUENCE</scope>
    <source>
        <strain evidence="15">CGMCC 1.6333</strain>
    </source>
</reference>
<dbReference type="InterPro" id="IPR015424">
    <property type="entry name" value="PyrdxlP-dep_Trfase"/>
</dbReference>
<dbReference type="Pfam" id="PF00464">
    <property type="entry name" value="SHMT"/>
    <property type="match status" value="1"/>
</dbReference>
<evidence type="ECO:0000313" key="16">
    <source>
        <dbReference type="Proteomes" id="UP000618460"/>
    </source>
</evidence>
<dbReference type="InterPro" id="IPR015422">
    <property type="entry name" value="PyrdxlP-dep_Trfase_small"/>
</dbReference>
<reference evidence="15" key="2">
    <citation type="submission" date="2020-09" db="EMBL/GenBank/DDBJ databases">
        <authorList>
            <person name="Sun Q."/>
            <person name="Zhou Y."/>
        </authorList>
    </citation>
    <scope>NUCLEOTIDE SEQUENCE</scope>
    <source>
        <strain evidence="15">CGMCC 1.6333</strain>
    </source>
</reference>
<dbReference type="PANTHER" id="PTHR11680">
    <property type="entry name" value="SERINE HYDROXYMETHYLTRANSFERASE"/>
    <property type="match status" value="1"/>
</dbReference>
<evidence type="ECO:0000259" key="14">
    <source>
        <dbReference type="Pfam" id="PF00464"/>
    </source>
</evidence>
<feature type="binding site" evidence="12">
    <location>
        <begin position="121"/>
        <end position="123"/>
    </location>
    <ligand>
        <name>(6S)-5,6,7,8-tetrahydrofolate</name>
        <dbReference type="ChEBI" id="CHEBI:57453"/>
    </ligand>
</feature>
<feature type="binding site" evidence="12">
    <location>
        <position position="240"/>
    </location>
    <ligand>
        <name>(6S)-5,6,7,8-tetrahydrofolate</name>
        <dbReference type="ChEBI" id="CHEBI:57453"/>
    </ligand>
</feature>
<keyword evidence="10 12" id="KW-0663">Pyridoxal phosphate</keyword>
<dbReference type="InterPro" id="IPR049943">
    <property type="entry name" value="Ser_HO-MeTrfase-like"/>
</dbReference>
<evidence type="ECO:0000256" key="2">
    <source>
        <dbReference type="ARBA" id="ARBA00001933"/>
    </source>
</evidence>
<dbReference type="InterPro" id="IPR039429">
    <property type="entry name" value="SHMT-like_dom"/>
</dbReference>
<dbReference type="EMBL" id="BMLG01000008">
    <property type="protein sequence ID" value="GGM32666.1"/>
    <property type="molecule type" value="Genomic_DNA"/>
</dbReference>
<gene>
    <name evidence="12 15" type="primary">glyA</name>
    <name evidence="15" type="ORF">GCM10011351_18380</name>
</gene>
<evidence type="ECO:0000256" key="6">
    <source>
        <dbReference type="ARBA" id="ARBA00022490"/>
    </source>
</evidence>
<sequence length="412" mass="44993">MEHLKQGDLELFQAMEQERGRQNDKIELIASENFVSEAVMEAQGSVLTNKYAEGYPGKRYYGGCEYVDVAENLARDRAKQLFGAEHVNVQPHSGAQANMAVYFTILEPGDTVLGMNLSHGGHLTHGSPVNFSGTLYNFEDYGVDKETEQLDYDVVLAKAKEVKPKLIVAGASAYSRTIDFKKFRAIADEVGAYLMVDMAHIAGLVAVGLHPDPVPHADFVTTTTHKTLRGPRGGMILCKEKFAKQIDKSVFPGIQGGPLMHVIAAKAVAFKEALDADFKTYGEKIIANAKRFGESLQKEGIRLVSGGTDNHLLLLDVRDLGLTGKDAEKALDDIGITTNKNTIPFDPEGPFVTSGVRVGTAAVTSRGFGLEEMDEVAAIIAHTLKNHQDEVKLVEAKTRVNSLTQKFPLYQR</sequence>
<evidence type="ECO:0000256" key="1">
    <source>
        <dbReference type="ARBA" id="ARBA00001528"/>
    </source>
</evidence>
<evidence type="ECO:0000256" key="12">
    <source>
        <dbReference type="HAMAP-Rule" id="MF_00051"/>
    </source>
</evidence>
<comment type="caution">
    <text evidence="12">Lacks conserved residue(s) required for the propagation of feature annotation.</text>
</comment>
<comment type="catalytic activity">
    <reaction evidence="1 12">
        <text>(6R)-5,10-methylene-5,6,7,8-tetrahydrofolate + glycine + H2O = (6S)-5,6,7,8-tetrahydrofolate + L-serine</text>
        <dbReference type="Rhea" id="RHEA:15481"/>
        <dbReference type="ChEBI" id="CHEBI:15377"/>
        <dbReference type="ChEBI" id="CHEBI:15636"/>
        <dbReference type="ChEBI" id="CHEBI:33384"/>
        <dbReference type="ChEBI" id="CHEBI:57305"/>
        <dbReference type="ChEBI" id="CHEBI:57453"/>
        <dbReference type="EC" id="2.1.2.1"/>
    </reaction>
</comment>
<proteinExistence type="inferred from homology"/>
<dbReference type="InterPro" id="IPR015421">
    <property type="entry name" value="PyrdxlP-dep_Trfase_major"/>
</dbReference>
<evidence type="ECO:0000256" key="9">
    <source>
        <dbReference type="ARBA" id="ARBA00022679"/>
    </source>
</evidence>
<protein>
    <recommendedName>
        <fullName evidence="12">Serine hydroxymethyltransferase</fullName>
        <shortName evidence="12">SHMT</shortName>
        <shortName evidence="12">Serine methylase</shortName>
        <ecNumber evidence="12">2.1.2.1</ecNumber>
    </recommendedName>
</protein>
<dbReference type="PROSITE" id="PS00096">
    <property type="entry name" value="SHMT"/>
    <property type="match status" value="1"/>
</dbReference>
<dbReference type="CDD" id="cd00378">
    <property type="entry name" value="SHMT"/>
    <property type="match status" value="1"/>
</dbReference>
<dbReference type="PIRSF" id="PIRSF000412">
    <property type="entry name" value="SHMT"/>
    <property type="match status" value="1"/>
</dbReference>
<feature type="binding site" evidence="12">
    <location>
        <position position="117"/>
    </location>
    <ligand>
        <name>(6S)-5,6,7,8-tetrahydrofolate</name>
        <dbReference type="ChEBI" id="CHEBI:57453"/>
    </ligand>
</feature>
<dbReference type="Gene3D" id="3.90.1150.10">
    <property type="entry name" value="Aspartate Aminotransferase, domain 1"/>
    <property type="match status" value="1"/>
</dbReference>
<dbReference type="GO" id="GO:0005829">
    <property type="term" value="C:cytosol"/>
    <property type="evidence" value="ECO:0007669"/>
    <property type="project" value="TreeGrafter"/>
</dbReference>
<comment type="similarity">
    <text evidence="4 12">Belongs to the SHMT family.</text>
</comment>
<evidence type="ECO:0000256" key="4">
    <source>
        <dbReference type="ARBA" id="ARBA00006376"/>
    </source>
</evidence>
<dbReference type="InterPro" id="IPR001085">
    <property type="entry name" value="Ser_HO-MeTrfase"/>
</dbReference>
<dbReference type="Gene3D" id="3.40.640.10">
    <property type="entry name" value="Type I PLP-dependent aspartate aminotransferase-like (Major domain)"/>
    <property type="match status" value="1"/>
</dbReference>
<evidence type="ECO:0000313" key="15">
    <source>
        <dbReference type="EMBL" id="GGM32666.1"/>
    </source>
</evidence>
<name>A0A917WV31_9BACI</name>